<gene>
    <name evidence="6" type="ORF">MCHLO_05517</name>
</gene>
<evidence type="ECO:0000313" key="6">
    <source>
        <dbReference type="EMBL" id="GAT48084.1"/>
    </source>
</evidence>
<dbReference type="Proteomes" id="UP000815677">
    <property type="component" value="Unassembled WGS sequence"/>
</dbReference>
<reference evidence="6" key="1">
    <citation type="submission" date="2014-09" db="EMBL/GenBank/DDBJ databases">
        <title>Genome sequence of the luminous mushroom Mycena chlorophos for searching fungal bioluminescence genes.</title>
        <authorList>
            <person name="Tanaka Y."/>
            <person name="Kasuga D."/>
            <person name="Oba Y."/>
            <person name="Hase S."/>
            <person name="Sato K."/>
            <person name="Oba Y."/>
            <person name="Sakakibara Y."/>
        </authorList>
    </citation>
    <scope>NUCLEOTIDE SEQUENCE</scope>
</reference>
<evidence type="ECO:0000313" key="7">
    <source>
        <dbReference type="Proteomes" id="UP000815677"/>
    </source>
</evidence>
<keyword evidence="7" id="KW-1185">Reference proteome</keyword>
<evidence type="ECO:0000259" key="5">
    <source>
        <dbReference type="PROSITE" id="PS50865"/>
    </source>
</evidence>
<keyword evidence="1" id="KW-0479">Metal-binding</keyword>
<evidence type="ECO:0000256" key="3">
    <source>
        <dbReference type="ARBA" id="ARBA00022833"/>
    </source>
</evidence>
<name>A0ABQ0LC59_MYCCL</name>
<dbReference type="SUPFAM" id="SSF144232">
    <property type="entry name" value="HIT/MYND zinc finger-like"/>
    <property type="match status" value="1"/>
</dbReference>
<proteinExistence type="predicted"/>
<evidence type="ECO:0000256" key="4">
    <source>
        <dbReference type="PROSITE-ProRule" id="PRU00134"/>
    </source>
</evidence>
<organism evidence="6 7">
    <name type="scientific">Mycena chlorophos</name>
    <name type="common">Agaric fungus</name>
    <name type="synonym">Agaricus chlorophos</name>
    <dbReference type="NCBI Taxonomy" id="658473"/>
    <lineage>
        <taxon>Eukaryota</taxon>
        <taxon>Fungi</taxon>
        <taxon>Dikarya</taxon>
        <taxon>Basidiomycota</taxon>
        <taxon>Agaricomycotina</taxon>
        <taxon>Agaricomycetes</taxon>
        <taxon>Agaricomycetidae</taxon>
        <taxon>Agaricales</taxon>
        <taxon>Marasmiineae</taxon>
        <taxon>Mycenaceae</taxon>
        <taxon>Mycena</taxon>
    </lineage>
</organism>
<sequence>MQCVGCSVARYCDVDCQRKNWKIHQHLCRIQQRSLAGLDVARQTEAKAFAAFYERWGAHLCDLALERMEDGAESLQTHCLVVRLHWKPAEPDSAGETAGRYAIHSAQMRRDTDALDEDLEELAEIRPQIEQQLRALPVAPNVVRVMPLARTHCVCFHSEPLQDVSPGERRGRQADARE</sequence>
<keyword evidence="2 4" id="KW-0863">Zinc-finger</keyword>
<dbReference type="PROSITE" id="PS50865">
    <property type="entry name" value="ZF_MYND_2"/>
    <property type="match status" value="1"/>
</dbReference>
<evidence type="ECO:0000256" key="1">
    <source>
        <dbReference type="ARBA" id="ARBA00022723"/>
    </source>
</evidence>
<protein>
    <recommendedName>
        <fullName evidence="5">MYND-type domain-containing protein</fullName>
    </recommendedName>
</protein>
<dbReference type="InterPro" id="IPR002893">
    <property type="entry name" value="Znf_MYND"/>
</dbReference>
<dbReference type="EMBL" id="DF844258">
    <property type="protein sequence ID" value="GAT48084.1"/>
    <property type="molecule type" value="Genomic_DNA"/>
</dbReference>
<keyword evidence="3" id="KW-0862">Zinc</keyword>
<dbReference type="Pfam" id="PF01753">
    <property type="entry name" value="zf-MYND"/>
    <property type="match status" value="1"/>
</dbReference>
<dbReference type="Gene3D" id="6.10.140.2220">
    <property type="match status" value="1"/>
</dbReference>
<evidence type="ECO:0000256" key="2">
    <source>
        <dbReference type="ARBA" id="ARBA00022771"/>
    </source>
</evidence>
<feature type="domain" description="MYND-type" evidence="5">
    <location>
        <begin position="1"/>
        <end position="28"/>
    </location>
</feature>
<accession>A0ABQ0LC59</accession>